<dbReference type="Gene3D" id="3.30.1490.20">
    <property type="entry name" value="ATP-grasp fold, A domain"/>
    <property type="match status" value="1"/>
</dbReference>
<dbReference type="RefSeq" id="WP_242935990.1">
    <property type="nucleotide sequence ID" value="NZ_CP094326.1"/>
</dbReference>
<name>A0ABY3YK90_9FLAO</name>
<keyword evidence="2" id="KW-1185">Reference proteome</keyword>
<reference evidence="1 2" key="1">
    <citation type="journal article" date="2018" name="Int. J. Syst. Evol. Microbiol.">
        <title>Zhouia spongiae sp. nov., isolated from a marine sponge.</title>
        <authorList>
            <person name="Zhuang L."/>
            <person name="Lin B."/>
            <person name="Qin F."/>
            <person name="Luo L."/>
        </authorList>
    </citation>
    <scope>NUCLEOTIDE SEQUENCE [LARGE SCALE GENOMIC DNA]</scope>
    <source>
        <strain evidence="1 2">HN-Y44</strain>
    </source>
</reference>
<evidence type="ECO:0000313" key="1">
    <source>
        <dbReference type="EMBL" id="UNY97578.1"/>
    </source>
</evidence>
<proteinExistence type="predicted"/>
<protein>
    <recommendedName>
        <fullName evidence="3">D-alanine--D-alanine ligase</fullName>
    </recommendedName>
</protein>
<evidence type="ECO:0000313" key="2">
    <source>
        <dbReference type="Proteomes" id="UP000829476"/>
    </source>
</evidence>
<dbReference type="InterPro" id="IPR013815">
    <property type="entry name" value="ATP_grasp_subdomain_1"/>
</dbReference>
<evidence type="ECO:0008006" key="3">
    <source>
        <dbReference type="Google" id="ProtNLM"/>
    </source>
</evidence>
<dbReference type="EMBL" id="CP094326">
    <property type="protein sequence ID" value="UNY97578.1"/>
    <property type="molecule type" value="Genomic_DNA"/>
</dbReference>
<dbReference type="SUPFAM" id="SSF56059">
    <property type="entry name" value="Glutathione synthetase ATP-binding domain-like"/>
    <property type="match status" value="1"/>
</dbReference>
<sequence length="344" mass="40398">MFKTSTFLIKISNSEYWPMWVLYVPVFIQHFWLSLKAKSLFFFLKTNPGIDGFILSDSKFKTLQLVPDDYLPKTISVPKDSVYDDISRKLKNKEISYPIVLKPDIGYRGLLVSKIDDEAELRLRLEKLPIDYIIQEYVDYPVEIGVFYYRFPNSKKGVIPSVTLKDFLSLTGDGKKTFQQLVYNNPRAYLQKEKLSRTFENEWDKVVPQGKVLLLEAIGNHNRGTKFLNGNHLIDSQLVKVFDDLCAAMPEFYYGRFDIRTRSVEDLRQGKRFKILEVNGVGAEPTHIYDPGYKLTDGWKDMLHIWKVTYKIAMQNKEKGEVFPKYAEAKRRWNLYRDYKRVAF</sequence>
<dbReference type="Proteomes" id="UP000829476">
    <property type="component" value="Chromosome"/>
</dbReference>
<gene>
    <name evidence="1" type="ORF">MQE36_10830</name>
</gene>
<organism evidence="1 2">
    <name type="scientific">Zhouia spongiae</name>
    <dbReference type="NCBI Taxonomy" id="2202721"/>
    <lineage>
        <taxon>Bacteria</taxon>
        <taxon>Pseudomonadati</taxon>
        <taxon>Bacteroidota</taxon>
        <taxon>Flavobacteriia</taxon>
        <taxon>Flavobacteriales</taxon>
        <taxon>Flavobacteriaceae</taxon>
        <taxon>Zhouia</taxon>
    </lineage>
</organism>
<accession>A0ABY3YK90</accession>